<sequence>MRKSSPNPPKDKEGDWIALGENWGVLRDGKSSASSLLDGTTLLEICGLPVWKRKRGTDGTGGRRMHKDGSRVGFAPLLFLFWIFLSFSQTVLPFLPFPRFSSRPANPRDSSSRPKKQRAIICFENLALFLVTSRLMHCISGETGLRACLFVFNVSLFLSRALSNHISIRVGSTLMTPVARFIVWLHPGGGNSSSYHLSSSYHQTHISYSGV</sequence>
<keyword evidence="1" id="KW-0472">Membrane</keyword>
<accession>A0A8H3ZKR1</accession>
<evidence type="ECO:0000313" key="3">
    <source>
        <dbReference type="Proteomes" id="UP000434172"/>
    </source>
</evidence>
<evidence type="ECO:0000313" key="2">
    <source>
        <dbReference type="EMBL" id="KAF0317201.1"/>
    </source>
</evidence>
<gene>
    <name evidence="2" type="ORF">GQ607_015517</name>
</gene>
<dbReference type="AlphaFoldDB" id="A0A8H3ZKR1"/>
<evidence type="ECO:0000256" key="1">
    <source>
        <dbReference type="SAM" id="Phobius"/>
    </source>
</evidence>
<dbReference type="Proteomes" id="UP000434172">
    <property type="component" value="Unassembled WGS sequence"/>
</dbReference>
<protein>
    <submittedName>
        <fullName evidence="2">Uncharacterized protein</fullName>
    </submittedName>
</protein>
<keyword evidence="3" id="KW-1185">Reference proteome</keyword>
<keyword evidence="1" id="KW-1133">Transmembrane helix</keyword>
<dbReference type="EMBL" id="WOWK01000135">
    <property type="protein sequence ID" value="KAF0317201.1"/>
    <property type="molecule type" value="Genomic_DNA"/>
</dbReference>
<reference evidence="2 3" key="1">
    <citation type="submission" date="2019-12" db="EMBL/GenBank/DDBJ databases">
        <title>A genome sequence resource for the geographically widespread anthracnose pathogen Colletotrichum asianum.</title>
        <authorList>
            <person name="Meng Y."/>
        </authorList>
    </citation>
    <scope>NUCLEOTIDE SEQUENCE [LARGE SCALE GENOMIC DNA]</scope>
    <source>
        <strain evidence="2 3">ICMP 18580</strain>
    </source>
</reference>
<feature type="transmembrane region" description="Helical" evidence="1">
    <location>
        <begin position="74"/>
        <end position="97"/>
    </location>
</feature>
<proteinExistence type="predicted"/>
<comment type="caution">
    <text evidence="2">The sequence shown here is derived from an EMBL/GenBank/DDBJ whole genome shotgun (WGS) entry which is preliminary data.</text>
</comment>
<name>A0A8H3ZKR1_9PEZI</name>
<organism evidence="2 3">
    <name type="scientific">Colletotrichum asianum</name>
    <dbReference type="NCBI Taxonomy" id="702518"/>
    <lineage>
        <taxon>Eukaryota</taxon>
        <taxon>Fungi</taxon>
        <taxon>Dikarya</taxon>
        <taxon>Ascomycota</taxon>
        <taxon>Pezizomycotina</taxon>
        <taxon>Sordariomycetes</taxon>
        <taxon>Hypocreomycetidae</taxon>
        <taxon>Glomerellales</taxon>
        <taxon>Glomerellaceae</taxon>
        <taxon>Colletotrichum</taxon>
        <taxon>Colletotrichum gloeosporioides species complex</taxon>
    </lineage>
</organism>
<keyword evidence="1" id="KW-0812">Transmembrane</keyword>